<evidence type="ECO:0000256" key="6">
    <source>
        <dbReference type="ARBA" id="ARBA00022692"/>
    </source>
</evidence>
<evidence type="ECO:0000256" key="8">
    <source>
        <dbReference type="ARBA" id="ARBA00023136"/>
    </source>
</evidence>
<feature type="transmembrane region" description="Helical" evidence="11">
    <location>
        <begin position="280"/>
        <end position="299"/>
    </location>
</feature>
<protein>
    <recommendedName>
        <fullName evidence="10">Xylose transport system permease protein XylH</fullName>
    </recommendedName>
</protein>
<evidence type="ECO:0000256" key="11">
    <source>
        <dbReference type="SAM" id="Phobius"/>
    </source>
</evidence>
<dbReference type="Proteomes" id="UP001515100">
    <property type="component" value="Unassembled WGS sequence"/>
</dbReference>
<comment type="caution">
    <text evidence="12">The sequence shown here is derived from an EMBL/GenBank/DDBJ whole genome shotgun (WGS) entry which is preliminary data.</text>
</comment>
<keyword evidence="6 11" id="KW-0812">Transmembrane</keyword>
<dbReference type="AlphaFoldDB" id="A0A641AKF8"/>
<dbReference type="GO" id="GO:0005886">
    <property type="term" value="C:plasma membrane"/>
    <property type="evidence" value="ECO:0007669"/>
    <property type="project" value="UniProtKB-SubCell"/>
</dbReference>
<evidence type="ECO:0000256" key="2">
    <source>
        <dbReference type="ARBA" id="ARBA00022448"/>
    </source>
</evidence>
<organism evidence="12 13">
    <name type="scientific">Aeromicrobium fastidiosum</name>
    <dbReference type="NCBI Taxonomy" id="52699"/>
    <lineage>
        <taxon>Bacteria</taxon>
        <taxon>Bacillati</taxon>
        <taxon>Actinomycetota</taxon>
        <taxon>Actinomycetes</taxon>
        <taxon>Propionibacteriales</taxon>
        <taxon>Nocardioidaceae</taxon>
        <taxon>Aeromicrobium</taxon>
    </lineage>
</organism>
<feature type="transmembrane region" description="Helical" evidence="11">
    <location>
        <begin position="130"/>
        <end position="152"/>
    </location>
</feature>
<dbReference type="PANTHER" id="PTHR32196:SF32">
    <property type="entry name" value="XYLOSE TRANSPORT SYSTEM PERMEASE PROTEIN XYLH"/>
    <property type="match status" value="1"/>
</dbReference>
<evidence type="ECO:0000256" key="5">
    <source>
        <dbReference type="ARBA" id="ARBA00022597"/>
    </source>
</evidence>
<keyword evidence="3" id="KW-1003">Cell membrane</keyword>
<keyword evidence="13" id="KW-1185">Reference proteome</keyword>
<reference evidence="12" key="1">
    <citation type="submission" date="2019-09" db="EMBL/GenBank/DDBJ databases">
        <authorList>
            <person name="Li J."/>
        </authorList>
    </citation>
    <scope>NUCLEOTIDE SEQUENCE [LARGE SCALE GENOMIC DNA]</scope>
    <source>
        <strain evidence="12">NRBC 14897</strain>
    </source>
</reference>
<evidence type="ECO:0000313" key="12">
    <source>
        <dbReference type="EMBL" id="KAA1374800.1"/>
    </source>
</evidence>
<gene>
    <name evidence="12" type="ORF">ESP62_015560</name>
</gene>
<accession>A0A641AKF8</accession>
<keyword evidence="7 11" id="KW-1133">Transmembrane helix</keyword>
<feature type="transmembrane region" description="Helical" evidence="11">
    <location>
        <begin position="305"/>
        <end position="324"/>
    </location>
</feature>
<feature type="transmembrane region" description="Helical" evidence="11">
    <location>
        <begin position="172"/>
        <end position="194"/>
    </location>
</feature>
<evidence type="ECO:0000256" key="3">
    <source>
        <dbReference type="ARBA" id="ARBA00022475"/>
    </source>
</evidence>
<dbReference type="OrthoDB" id="6844941at2"/>
<feature type="transmembrane region" description="Helical" evidence="11">
    <location>
        <begin position="48"/>
        <end position="69"/>
    </location>
</feature>
<sequence length="337" mass="34553">MASIIDVTRAGSAVIRRPEAGSAVGAVFVFAFFGLFGMSAGFWSTDGYVSWLAVAAELGIIALPIGMLMIAGEFDLSIGSVLAVSSMTTAISVTQWGLPLIVGAALSLAIGALVGVVNGFLVVRTGLPSFIVTLVMLFSVSGGSLALSRAVTGTTSVSMVSSGFAHDLFAGHVGPFNVSLLWWLVAVAGAQLVLQGTRLGNWIFVIGGDADTAVLNGVAIGKVKLGLYVYSGLSAAFVGIIQAVEFGNADVTRGQNFVFQAIVASVVGGCLLSGGYGSMIGVMFGAITYSIVSVGIFYTGWNPDLVQLFVGILLFIAVIGNNFVRRLAMAKTAGGQQ</sequence>
<keyword evidence="2" id="KW-0813">Transport</keyword>
<evidence type="ECO:0000256" key="4">
    <source>
        <dbReference type="ARBA" id="ARBA00022519"/>
    </source>
</evidence>
<dbReference type="InterPro" id="IPR001851">
    <property type="entry name" value="ABC_transp_permease"/>
</dbReference>
<evidence type="ECO:0000256" key="9">
    <source>
        <dbReference type="ARBA" id="ARBA00035611"/>
    </source>
</evidence>
<keyword evidence="8 11" id="KW-0472">Membrane</keyword>
<feature type="transmembrane region" description="Helical" evidence="11">
    <location>
        <begin position="100"/>
        <end position="123"/>
    </location>
</feature>
<dbReference type="CDD" id="cd06579">
    <property type="entry name" value="TM_PBP1_transp_AraH_like"/>
    <property type="match status" value="1"/>
</dbReference>
<dbReference type="Pfam" id="PF02653">
    <property type="entry name" value="BPD_transp_2"/>
    <property type="match status" value="1"/>
</dbReference>
<feature type="transmembrane region" description="Helical" evidence="11">
    <location>
        <begin position="256"/>
        <end position="273"/>
    </location>
</feature>
<name>A0A641AKF8_9ACTN</name>
<feature type="transmembrane region" description="Helical" evidence="11">
    <location>
        <begin position="76"/>
        <end position="94"/>
    </location>
</feature>
<keyword evidence="4" id="KW-0997">Cell inner membrane</keyword>
<keyword evidence="5" id="KW-0762">Sugar transport</keyword>
<evidence type="ECO:0000313" key="13">
    <source>
        <dbReference type="Proteomes" id="UP001515100"/>
    </source>
</evidence>
<feature type="transmembrane region" description="Helical" evidence="11">
    <location>
        <begin position="20"/>
        <end position="42"/>
    </location>
</feature>
<comment type="subcellular location">
    <subcellularLocation>
        <location evidence="1">Cell membrane</location>
        <topology evidence="1">Multi-pass membrane protein</topology>
    </subcellularLocation>
</comment>
<dbReference type="GO" id="GO:0022857">
    <property type="term" value="F:transmembrane transporter activity"/>
    <property type="evidence" value="ECO:0007669"/>
    <property type="project" value="InterPro"/>
</dbReference>
<evidence type="ECO:0000256" key="7">
    <source>
        <dbReference type="ARBA" id="ARBA00022989"/>
    </source>
</evidence>
<proteinExistence type="predicted"/>
<evidence type="ECO:0000256" key="10">
    <source>
        <dbReference type="ARBA" id="ARBA00035686"/>
    </source>
</evidence>
<dbReference type="EMBL" id="SDPP02000004">
    <property type="protein sequence ID" value="KAA1374800.1"/>
    <property type="molecule type" value="Genomic_DNA"/>
</dbReference>
<evidence type="ECO:0000256" key="1">
    <source>
        <dbReference type="ARBA" id="ARBA00004651"/>
    </source>
</evidence>
<comment type="function">
    <text evidence="9">Part of the binding-protein-dependent transport system for D-xylose. Probably responsible for the translocation of the substrate across the membrane.</text>
</comment>
<dbReference type="PANTHER" id="PTHR32196">
    <property type="entry name" value="ABC TRANSPORTER PERMEASE PROTEIN YPHD-RELATED-RELATED"/>
    <property type="match status" value="1"/>
</dbReference>
<dbReference type="RefSeq" id="WP_129185536.1">
    <property type="nucleotide sequence ID" value="NZ_JAGIOG010000001.1"/>
</dbReference>
<feature type="transmembrane region" description="Helical" evidence="11">
    <location>
        <begin position="225"/>
        <end position="244"/>
    </location>
</feature>